<gene>
    <name evidence="1" type="ORF">San01_09520</name>
</gene>
<comment type="caution">
    <text evidence="1">The sequence shown here is derived from an EMBL/GenBank/DDBJ whole genome shotgun (WGS) entry which is preliminary data.</text>
</comment>
<organism evidence="1 2">
    <name type="scientific">Streptomyces angustmyceticus</name>
    <dbReference type="NCBI Taxonomy" id="285578"/>
    <lineage>
        <taxon>Bacteria</taxon>
        <taxon>Bacillati</taxon>
        <taxon>Actinomycetota</taxon>
        <taxon>Actinomycetes</taxon>
        <taxon>Kitasatosporales</taxon>
        <taxon>Streptomycetaceae</taxon>
        <taxon>Streptomyces</taxon>
    </lineage>
</organism>
<sequence>MWRWLAAAEADETAAACPGARSRAGARFTITPEVRRLLALWKGNVRAVHRELVLRAARQPRPVDAPCLTTLHRAIRRDLTPGERAGLAGGERAARKHDVFLAADSHGPVS</sequence>
<dbReference type="Proteomes" id="UP000325598">
    <property type="component" value="Unassembled WGS sequence"/>
</dbReference>
<name>A0A5J4LEA0_9ACTN</name>
<reference evidence="1 2" key="1">
    <citation type="submission" date="2019-10" db="EMBL/GenBank/DDBJ databases">
        <title>Whole genome shotgun sequence of Streptomyces angustmyceticus NBRC 3934.</title>
        <authorList>
            <person name="Hosoyama A."/>
            <person name="Ichikawa N."/>
            <person name="Kimura A."/>
            <person name="Kitahashi Y."/>
            <person name="Komaki H."/>
            <person name="Uohara A."/>
        </authorList>
    </citation>
    <scope>NUCLEOTIDE SEQUENCE [LARGE SCALE GENOMIC DNA]</scope>
    <source>
        <strain evidence="1 2">NBRC 3934</strain>
    </source>
</reference>
<evidence type="ECO:0000313" key="2">
    <source>
        <dbReference type="Proteomes" id="UP000325598"/>
    </source>
</evidence>
<dbReference type="EMBL" id="BLAG01000004">
    <property type="protein sequence ID" value="GES28465.1"/>
    <property type="molecule type" value="Genomic_DNA"/>
</dbReference>
<dbReference type="AlphaFoldDB" id="A0A5J4LEA0"/>
<accession>A0A5J4LEA0</accession>
<protein>
    <submittedName>
        <fullName evidence="1">Uncharacterized protein</fullName>
    </submittedName>
</protein>
<evidence type="ECO:0000313" key="1">
    <source>
        <dbReference type="EMBL" id="GES28465.1"/>
    </source>
</evidence>
<proteinExistence type="predicted"/>
<keyword evidence="2" id="KW-1185">Reference proteome</keyword>